<feature type="signal peptide" evidence="1">
    <location>
        <begin position="1"/>
        <end position="23"/>
    </location>
</feature>
<accession>A0A4U1BLS3</accession>
<evidence type="ECO:0000256" key="1">
    <source>
        <dbReference type="SAM" id="SignalP"/>
    </source>
</evidence>
<dbReference type="Pfam" id="PF16036">
    <property type="entry name" value="Chalcone_3"/>
    <property type="match status" value="1"/>
</dbReference>
<dbReference type="SUPFAM" id="SSF54626">
    <property type="entry name" value="Chalcone isomerase"/>
    <property type="match status" value="1"/>
</dbReference>
<name>A0A4U1BLS3_9GAMM</name>
<evidence type="ECO:0000313" key="3">
    <source>
        <dbReference type="EMBL" id="TKB51607.1"/>
    </source>
</evidence>
<proteinExistence type="predicted"/>
<organism evidence="3 4">
    <name type="scientific">Ferrimonas sediminicola</name>
    <dbReference type="NCBI Taxonomy" id="2569538"/>
    <lineage>
        <taxon>Bacteria</taxon>
        <taxon>Pseudomonadati</taxon>
        <taxon>Pseudomonadota</taxon>
        <taxon>Gammaproteobacteria</taxon>
        <taxon>Alteromonadales</taxon>
        <taxon>Ferrimonadaceae</taxon>
        <taxon>Ferrimonas</taxon>
    </lineage>
</organism>
<dbReference type="Proteomes" id="UP000305674">
    <property type="component" value="Unassembled WGS sequence"/>
</dbReference>
<dbReference type="InterPro" id="IPR016088">
    <property type="entry name" value="Chalcone_isomerase_3-sand"/>
</dbReference>
<evidence type="ECO:0000313" key="4">
    <source>
        <dbReference type="Proteomes" id="UP000305674"/>
    </source>
</evidence>
<feature type="domain" description="Chalcone isomerase" evidence="2">
    <location>
        <begin position="24"/>
        <end position="189"/>
    </location>
</feature>
<dbReference type="InterPro" id="IPR036298">
    <property type="entry name" value="Chalcone_isomerase_sf"/>
</dbReference>
<keyword evidence="1" id="KW-0732">Signal</keyword>
<protein>
    <submittedName>
        <fullName evidence="3">Chalcone isomerase</fullName>
    </submittedName>
</protein>
<dbReference type="OrthoDB" id="270742at2"/>
<gene>
    <name evidence="3" type="ORF">FCL40_03360</name>
</gene>
<reference evidence="3 4" key="1">
    <citation type="submission" date="2019-04" db="EMBL/GenBank/DDBJ databases">
        <authorList>
            <person name="Hwang J.C."/>
        </authorList>
    </citation>
    <scope>NUCLEOTIDE SEQUENCE [LARGE SCALE GENOMIC DNA]</scope>
    <source>
        <strain evidence="3 4">IMCC35001</strain>
    </source>
</reference>
<dbReference type="Gene3D" id="3.50.70.10">
    <property type="match status" value="1"/>
</dbReference>
<comment type="caution">
    <text evidence="3">The sequence shown here is derived from an EMBL/GenBank/DDBJ whole genome shotgun (WGS) entry which is preliminary data.</text>
</comment>
<dbReference type="AlphaFoldDB" id="A0A4U1BLS3"/>
<keyword evidence="4" id="KW-1185">Reference proteome</keyword>
<evidence type="ECO:0000259" key="2">
    <source>
        <dbReference type="Pfam" id="PF16036"/>
    </source>
</evidence>
<dbReference type="GO" id="GO:0016872">
    <property type="term" value="F:intramolecular lyase activity"/>
    <property type="evidence" value="ECO:0007669"/>
    <property type="project" value="InterPro"/>
</dbReference>
<keyword evidence="3" id="KW-0413">Isomerase</keyword>
<dbReference type="InterPro" id="IPR016087">
    <property type="entry name" value="Chalcone_isomerase"/>
</dbReference>
<dbReference type="EMBL" id="SWCI01000001">
    <property type="protein sequence ID" value="TKB51607.1"/>
    <property type="molecule type" value="Genomic_DNA"/>
</dbReference>
<feature type="chain" id="PRO_5020758216" evidence="1">
    <location>
        <begin position="24"/>
        <end position="190"/>
    </location>
</feature>
<sequence>MQTMNKLTLTATLLASLLLPAQAATEIAGVAVTDTIELQGKPLTLSGAGIRSKFFMDLYVGSLYSSEPGLDDQQAIEGNQTSAIRLNIVSGLITSDKMIDSIEEGFQGSAGKHYGQLKPKIDAFIAVFSDQIVEGDQFTLLSLPGVGVEAYKNGQLLTLIEGEAFRQALLGIWLGDKPADDDLKEAMLGG</sequence>